<keyword evidence="4" id="KW-1185">Reference proteome</keyword>
<evidence type="ECO:0000313" key="3">
    <source>
        <dbReference type="EMBL" id="QIN78509.1"/>
    </source>
</evidence>
<dbReference type="PANTHER" id="PTHR43668:SF2">
    <property type="entry name" value="ALLANTOINASE"/>
    <property type="match status" value="1"/>
</dbReference>
<dbReference type="InterPro" id="IPR050138">
    <property type="entry name" value="DHOase/Allantoinase_Hydrolase"/>
</dbReference>
<dbReference type="PANTHER" id="PTHR43668">
    <property type="entry name" value="ALLANTOINASE"/>
    <property type="match status" value="1"/>
</dbReference>
<dbReference type="Pfam" id="PF01979">
    <property type="entry name" value="Amidohydro_1"/>
    <property type="match status" value="1"/>
</dbReference>
<dbReference type="GO" id="GO:0004038">
    <property type="term" value="F:allantoinase activity"/>
    <property type="evidence" value="ECO:0007669"/>
    <property type="project" value="TreeGrafter"/>
</dbReference>
<gene>
    <name evidence="3" type="ORF">GBA65_08230</name>
</gene>
<accession>A0A6G8PWC2</accession>
<dbReference type="KEGG" id="rmar:GBA65_08230"/>
<name>A0A6G8PWC2_9ACTN</name>
<evidence type="ECO:0000256" key="1">
    <source>
        <dbReference type="ARBA" id="ARBA00008829"/>
    </source>
</evidence>
<dbReference type="EMBL" id="CP045121">
    <property type="protein sequence ID" value="QIN78509.1"/>
    <property type="molecule type" value="Genomic_DNA"/>
</dbReference>
<dbReference type="Gene3D" id="2.30.40.10">
    <property type="entry name" value="Urease, subunit C, domain 1"/>
    <property type="match status" value="1"/>
</dbReference>
<protein>
    <submittedName>
        <fullName evidence="3">Amidohydrolase family protein</fullName>
    </submittedName>
</protein>
<keyword evidence="3" id="KW-0378">Hydrolase</keyword>
<evidence type="ECO:0000259" key="2">
    <source>
        <dbReference type="Pfam" id="PF01979"/>
    </source>
</evidence>
<reference evidence="3 4" key="1">
    <citation type="submission" date="2019-10" db="EMBL/GenBank/DDBJ databases">
        <title>Rubrobacter sp nov SCSIO 52915 isolated from a deep-sea sediment in the South China Sea.</title>
        <authorList>
            <person name="Chen R.W."/>
        </authorList>
    </citation>
    <scope>NUCLEOTIDE SEQUENCE [LARGE SCALE GENOMIC DNA]</scope>
    <source>
        <strain evidence="3 4">SCSIO 52915</strain>
    </source>
</reference>
<dbReference type="RefSeq" id="WP_166396189.1">
    <property type="nucleotide sequence ID" value="NZ_CP045121.1"/>
</dbReference>
<dbReference type="Proteomes" id="UP000502706">
    <property type="component" value="Chromosome"/>
</dbReference>
<dbReference type="FunFam" id="3.20.20.140:FF:000174">
    <property type="entry name" value="Dihydropyrimidinase-related protein 2"/>
    <property type="match status" value="1"/>
</dbReference>
<proteinExistence type="inferred from homology"/>
<sequence>MRADLAVKNGRVVLPGEGVVAADLAVRDGKIAGVLNPGQALEADQTIDAGGLTVFPGLVDPHTHLTMGDSPEPYLTETRTAAIGGVTTVLTYLFQSTPYADLFEQDRDQVGSQSYVDVGFHFGAVTDEQRAELDRYADEYGVTSYKFFMSFRGDEGQYLGIEGVDDGLMYDFFSDIARKFDGVVATHPENIEIVWRLRPRLMQDGREDLKAWMESRPDFVEAENIARALRIARQTGVTLYIPHLSCALGLEEVRRFRDRYDGYYVETCPHYLTHVSDDGTDTLAKVNPPLRTEEDREALWEGLADGSIQTVGSDHVPRRSSHKEGGIWKASAGFPGLATLLPVLLSEGHHRRGLPLARIAELTSENPARIYGLYPKKGAIRVGSDADLTLVDLDLERQVRAEALGSYCDFSLYEGWKLKGWPVTTILRGDVIYGDGSLKGKPGWGRYLHRAKVGA</sequence>
<dbReference type="SUPFAM" id="SSF51556">
    <property type="entry name" value="Metallo-dependent hydrolases"/>
    <property type="match status" value="1"/>
</dbReference>
<dbReference type="AlphaFoldDB" id="A0A6G8PWC2"/>
<dbReference type="InterPro" id="IPR032466">
    <property type="entry name" value="Metal_Hydrolase"/>
</dbReference>
<dbReference type="SUPFAM" id="SSF51338">
    <property type="entry name" value="Composite domain of metallo-dependent hydrolases"/>
    <property type="match status" value="1"/>
</dbReference>
<feature type="domain" description="Amidohydrolase-related" evidence="2">
    <location>
        <begin position="53"/>
        <end position="431"/>
    </location>
</feature>
<dbReference type="Gene3D" id="3.20.20.140">
    <property type="entry name" value="Metal-dependent hydrolases"/>
    <property type="match status" value="1"/>
</dbReference>
<evidence type="ECO:0000313" key="4">
    <source>
        <dbReference type="Proteomes" id="UP000502706"/>
    </source>
</evidence>
<comment type="similarity">
    <text evidence="1">Belongs to the metallo-dependent hydrolases superfamily. Hydantoinase/dihydropyrimidinase family.</text>
</comment>
<organism evidence="3 4">
    <name type="scientific">Rubrobacter marinus</name>
    <dbReference type="NCBI Taxonomy" id="2653852"/>
    <lineage>
        <taxon>Bacteria</taxon>
        <taxon>Bacillati</taxon>
        <taxon>Actinomycetota</taxon>
        <taxon>Rubrobacteria</taxon>
        <taxon>Rubrobacterales</taxon>
        <taxon>Rubrobacteraceae</taxon>
        <taxon>Rubrobacter</taxon>
    </lineage>
</organism>
<dbReference type="InterPro" id="IPR006680">
    <property type="entry name" value="Amidohydro-rel"/>
</dbReference>
<dbReference type="InterPro" id="IPR011059">
    <property type="entry name" value="Metal-dep_hydrolase_composite"/>
</dbReference>
<dbReference type="GO" id="GO:0006145">
    <property type="term" value="P:purine nucleobase catabolic process"/>
    <property type="evidence" value="ECO:0007669"/>
    <property type="project" value="TreeGrafter"/>
</dbReference>
<dbReference type="GO" id="GO:0005737">
    <property type="term" value="C:cytoplasm"/>
    <property type="evidence" value="ECO:0007669"/>
    <property type="project" value="TreeGrafter"/>
</dbReference>